<organism evidence="1 2">
    <name type="scientific">Streptomyces mashuensis</name>
    <dbReference type="NCBI Taxonomy" id="33904"/>
    <lineage>
        <taxon>Bacteria</taxon>
        <taxon>Bacillati</taxon>
        <taxon>Actinomycetota</taxon>
        <taxon>Actinomycetes</taxon>
        <taxon>Kitasatosporales</taxon>
        <taxon>Streptomycetaceae</taxon>
        <taxon>Streptomyces</taxon>
    </lineage>
</organism>
<comment type="caution">
    <text evidence="1">The sequence shown here is derived from an EMBL/GenBank/DDBJ whole genome shotgun (WGS) entry which is preliminary data.</text>
</comment>
<reference evidence="1" key="1">
    <citation type="journal article" date="2014" name="Int. J. Syst. Evol. Microbiol.">
        <title>Complete genome sequence of Corynebacterium casei LMG S-19264T (=DSM 44701T), isolated from a smear-ripened cheese.</title>
        <authorList>
            <consortium name="US DOE Joint Genome Institute (JGI-PGF)"/>
            <person name="Walter F."/>
            <person name="Albersmeier A."/>
            <person name="Kalinowski J."/>
            <person name="Ruckert C."/>
        </authorList>
    </citation>
    <scope>NUCLEOTIDE SEQUENCE</scope>
    <source>
        <strain evidence="1">JCM 4059</strain>
    </source>
</reference>
<evidence type="ECO:0000313" key="2">
    <source>
        <dbReference type="Proteomes" id="UP000638313"/>
    </source>
</evidence>
<evidence type="ECO:0000313" key="1">
    <source>
        <dbReference type="EMBL" id="GHF27274.1"/>
    </source>
</evidence>
<sequence length="151" mass="16803">MPPPFRFPVEVLLMLDSAPLPVHATDTVTPAREVAHDHFASGDRVVVVRGSLDGDLHGDDLTIVAPSWHTPTGQDGWRTRNPHGGTRTFSTAHPRYLIHVERHCPECFAFFRALAAELLPQLPPQGCTEGDWYTFTGLDQLVHRDDYEIAA</sequence>
<accession>A0A919AVI9</accession>
<reference evidence="1" key="2">
    <citation type="submission" date="2020-09" db="EMBL/GenBank/DDBJ databases">
        <authorList>
            <person name="Sun Q."/>
            <person name="Ohkuma M."/>
        </authorList>
    </citation>
    <scope>NUCLEOTIDE SEQUENCE</scope>
    <source>
        <strain evidence="1">JCM 4059</strain>
    </source>
</reference>
<protein>
    <submittedName>
        <fullName evidence="1">Uncharacterized protein</fullName>
    </submittedName>
</protein>
<proteinExistence type="predicted"/>
<name>A0A919AVI9_9ACTN</name>
<dbReference type="AlphaFoldDB" id="A0A919AVI9"/>
<dbReference type="EMBL" id="BNBD01000001">
    <property type="protein sequence ID" value="GHF27274.1"/>
    <property type="molecule type" value="Genomic_DNA"/>
</dbReference>
<dbReference type="Proteomes" id="UP000638313">
    <property type="component" value="Unassembled WGS sequence"/>
</dbReference>
<gene>
    <name evidence="1" type="ORF">GCM10010218_05270</name>
</gene>
<keyword evidence="2" id="KW-1185">Reference proteome</keyword>